<accession>A0A1G6HZL8</accession>
<gene>
    <name evidence="9" type="ORF">SAMN05660835_00170</name>
</gene>
<dbReference type="PANTHER" id="PTHR32125:SF4">
    <property type="entry name" value="2-C-METHYL-D-ERYTHRITOL 4-PHOSPHATE CYTIDYLYLTRANSFERASE, CHLOROPLASTIC"/>
    <property type="match status" value="1"/>
</dbReference>
<keyword evidence="10" id="KW-1185">Reference proteome</keyword>
<dbReference type="UniPathway" id="UPA00056">
    <property type="reaction ID" value="UER00093"/>
</dbReference>
<dbReference type="SUPFAM" id="SSF53448">
    <property type="entry name" value="Nucleotide-diphospho-sugar transferases"/>
    <property type="match status" value="1"/>
</dbReference>
<dbReference type="PROSITE" id="PS01295">
    <property type="entry name" value="ISPD"/>
    <property type="match status" value="1"/>
</dbReference>
<dbReference type="InterPro" id="IPR029044">
    <property type="entry name" value="Nucleotide-diphossugar_trans"/>
</dbReference>
<dbReference type="AlphaFoldDB" id="A0A1G6HZL8"/>
<reference evidence="10" key="1">
    <citation type="submission" date="2016-10" db="EMBL/GenBank/DDBJ databases">
        <authorList>
            <person name="Varghese N."/>
            <person name="Submissions S."/>
        </authorList>
    </citation>
    <scope>NUCLEOTIDE SEQUENCE [LARGE SCALE GENOMIC DNA]</scope>
    <source>
        <strain evidence="10">DSM 8415</strain>
    </source>
</reference>
<organism evidence="9 10">
    <name type="scientific">Desulfurella multipotens</name>
    <dbReference type="NCBI Taxonomy" id="79269"/>
    <lineage>
        <taxon>Bacteria</taxon>
        <taxon>Pseudomonadati</taxon>
        <taxon>Campylobacterota</taxon>
        <taxon>Desulfurellia</taxon>
        <taxon>Desulfurellales</taxon>
        <taxon>Desulfurellaceae</taxon>
        <taxon>Desulfurella</taxon>
    </lineage>
</organism>
<dbReference type="InterPro" id="IPR018294">
    <property type="entry name" value="ISPD_synthase_CS"/>
</dbReference>
<keyword evidence="6 9" id="KW-0808">Transferase</keyword>
<dbReference type="OrthoDB" id="9804336at2"/>
<evidence type="ECO:0000256" key="1">
    <source>
        <dbReference type="ARBA" id="ARBA00001282"/>
    </source>
</evidence>
<dbReference type="PANTHER" id="PTHR32125">
    <property type="entry name" value="2-C-METHYL-D-ERYTHRITOL 4-PHOSPHATE CYTIDYLYLTRANSFERASE, CHLOROPLASTIC"/>
    <property type="match status" value="1"/>
</dbReference>
<dbReference type="InterPro" id="IPR050088">
    <property type="entry name" value="IspD/TarI_cytidylyltransf_bact"/>
</dbReference>
<dbReference type="EMBL" id="FMYU01000001">
    <property type="protein sequence ID" value="SDB99598.1"/>
    <property type="molecule type" value="Genomic_DNA"/>
</dbReference>
<protein>
    <recommendedName>
        <fullName evidence="5">2-C-methyl-D-erythritol 4-phosphate cytidylyltransferase</fullName>
        <ecNumber evidence="4">2.7.7.60</ecNumber>
    </recommendedName>
</protein>
<comment type="similarity">
    <text evidence="3">Belongs to the IspD/TarI cytidylyltransferase family. IspD subfamily.</text>
</comment>
<proteinExistence type="inferred from homology"/>
<evidence type="ECO:0000313" key="9">
    <source>
        <dbReference type="EMBL" id="SDB99598.1"/>
    </source>
</evidence>
<evidence type="ECO:0000256" key="7">
    <source>
        <dbReference type="ARBA" id="ARBA00022695"/>
    </source>
</evidence>
<evidence type="ECO:0000256" key="2">
    <source>
        <dbReference type="ARBA" id="ARBA00004787"/>
    </source>
</evidence>
<dbReference type="EC" id="2.7.7.60" evidence="4"/>
<evidence type="ECO:0000256" key="4">
    <source>
        <dbReference type="ARBA" id="ARBA00012526"/>
    </source>
</evidence>
<dbReference type="InterPro" id="IPR034683">
    <property type="entry name" value="IspD/TarI"/>
</dbReference>
<dbReference type="Proteomes" id="UP000199411">
    <property type="component" value="Unassembled WGS sequence"/>
</dbReference>
<dbReference type="RefSeq" id="WP_025392533.1">
    <property type="nucleotide sequence ID" value="NZ_FMYU01000001.1"/>
</dbReference>
<dbReference type="FunFam" id="3.90.550.10:FF:000003">
    <property type="entry name" value="2-C-methyl-D-erythritol 4-phosphate cytidylyltransferase"/>
    <property type="match status" value="1"/>
</dbReference>
<name>A0A1G6HZL8_9BACT</name>
<dbReference type="InterPro" id="IPR001228">
    <property type="entry name" value="IspD"/>
</dbReference>
<evidence type="ECO:0000313" key="10">
    <source>
        <dbReference type="Proteomes" id="UP000199411"/>
    </source>
</evidence>
<comment type="catalytic activity">
    <reaction evidence="1">
        <text>2-C-methyl-D-erythritol 4-phosphate + CTP + H(+) = 4-CDP-2-C-methyl-D-erythritol + diphosphate</text>
        <dbReference type="Rhea" id="RHEA:13429"/>
        <dbReference type="ChEBI" id="CHEBI:15378"/>
        <dbReference type="ChEBI" id="CHEBI:33019"/>
        <dbReference type="ChEBI" id="CHEBI:37563"/>
        <dbReference type="ChEBI" id="CHEBI:57823"/>
        <dbReference type="ChEBI" id="CHEBI:58262"/>
        <dbReference type="EC" id="2.7.7.60"/>
    </reaction>
</comment>
<dbReference type="Gene3D" id="3.90.550.10">
    <property type="entry name" value="Spore Coat Polysaccharide Biosynthesis Protein SpsA, Chain A"/>
    <property type="match status" value="1"/>
</dbReference>
<dbReference type="NCBIfam" id="TIGR00453">
    <property type="entry name" value="ispD"/>
    <property type="match status" value="1"/>
</dbReference>
<keyword evidence="8" id="KW-0414">Isoprene biosynthesis</keyword>
<dbReference type="GO" id="GO:0019288">
    <property type="term" value="P:isopentenyl diphosphate biosynthetic process, methylerythritol 4-phosphate pathway"/>
    <property type="evidence" value="ECO:0007669"/>
    <property type="project" value="UniProtKB-UniPathway"/>
</dbReference>
<comment type="pathway">
    <text evidence="2">Isoprenoid biosynthesis; isopentenyl diphosphate biosynthesis via DXP pathway; isopentenyl diphosphate from 1-deoxy-D-xylulose 5-phosphate: step 2/6.</text>
</comment>
<evidence type="ECO:0000256" key="3">
    <source>
        <dbReference type="ARBA" id="ARBA00009789"/>
    </source>
</evidence>
<evidence type="ECO:0000256" key="5">
    <source>
        <dbReference type="ARBA" id="ARBA00019056"/>
    </source>
</evidence>
<keyword evidence="7 9" id="KW-0548">Nucleotidyltransferase</keyword>
<sequence>MKTAIITAAGSGSRFGSKKQFEKLNNKIVLDYSVEFFKELGFNIIVTVPQEDIEFVKKRYKFANIVQGSSERFYSVYNGLQLINEGIVLIHDAARPILDKEKVYKLLDIVYAKKAAILAIKCTDTLKFVENDFIKFTVKRDFIYCAQTPQGFDVKMLKKAYKMALKDKLVFSDEASLWEHYISSVAIVEGYRYNIKITTRQDLKLASCILNDFVL</sequence>
<dbReference type="Pfam" id="PF01128">
    <property type="entry name" value="IspD"/>
    <property type="match status" value="1"/>
</dbReference>
<evidence type="ECO:0000256" key="6">
    <source>
        <dbReference type="ARBA" id="ARBA00022679"/>
    </source>
</evidence>
<dbReference type="GO" id="GO:0050518">
    <property type="term" value="F:2-C-methyl-D-erythritol 4-phosphate cytidylyltransferase activity"/>
    <property type="evidence" value="ECO:0007669"/>
    <property type="project" value="UniProtKB-EC"/>
</dbReference>
<dbReference type="CDD" id="cd02516">
    <property type="entry name" value="CDP-ME_synthetase"/>
    <property type="match status" value="1"/>
</dbReference>
<evidence type="ECO:0000256" key="8">
    <source>
        <dbReference type="ARBA" id="ARBA00023229"/>
    </source>
</evidence>